<reference evidence="2 5" key="1">
    <citation type="submission" date="2018-02" db="EMBL/GenBank/DDBJ databases">
        <title>Complete genome sequencing of Faecalibacterium prausnitzii strains isolated from the human gut.</title>
        <authorList>
            <person name="Fitzgerald B.C."/>
            <person name="Shkoporov A.N."/>
            <person name="Ross P.R."/>
            <person name="Hill C."/>
        </authorList>
    </citation>
    <scope>NUCLEOTIDE SEQUENCE [LARGE SCALE GENOMIC DNA]</scope>
    <source>
        <strain evidence="2 5">APC924/119</strain>
        <strain evidence="3 6">ATCC 27768</strain>
    </source>
</reference>
<dbReference type="Proteomes" id="UP000252378">
    <property type="component" value="Unassembled WGS sequence"/>
</dbReference>
<evidence type="ECO:0000313" key="3">
    <source>
        <dbReference type="EMBL" id="RCH46667.1"/>
    </source>
</evidence>
<dbReference type="Proteomes" id="UP000260733">
    <property type="component" value="Unassembled WGS sequence"/>
</dbReference>
<evidence type="ECO:0000313" key="6">
    <source>
        <dbReference type="Proteomes" id="UP000252378"/>
    </source>
</evidence>
<feature type="compositionally biased region" description="Acidic residues" evidence="1">
    <location>
        <begin position="19"/>
        <end position="34"/>
    </location>
</feature>
<evidence type="ECO:0000313" key="5">
    <source>
        <dbReference type="Proteomes" id="UP000250550"/>
    </source>
</evidence>
<name>A0A329UQL6_9FIRM</name>
<reference evidence="4 7" key="2">
    <citation type="submission" date="2018-08" db="EMBL/GenBank/DDBJ databases">
        <title>A genome reference for cultivated species of the human gut microbiota.</title>
        <authorList>
            <person name="Zou Y."/>
            <person name="Xue W."/>
            <person name="Luo G."/>
        </authorList>
    </citation>
    <scope>NUCLEOTIDE SEQUENCE [LARGE SCALE GENOMIC DNA]</scope>
    <source>
        <strain evidence="4 7">AM37-13AC</strain>
    </source>
</reference>
<proteinExistence type="predicted"/>
<organism evidence="2 5">
    <name type="scientific">Faecalibacterium prausnitzii</name>
    <dbReference type="NCBI Taxonomy" id="853"/>
    <lineage>
        <taxon>Bacteria</taxon>
        <taxon>Bacillati</taxon>
        <taxon>Bacillota</taxon>
        <taxon>Clostridia</taxon>
        <taxon>Eubacteriales</taxon>
        <taxon>Oscillospiraceae</taxon>
        <taxon>Faecalibacterium</taxon>
    </lineage>
</organism>
<gene>
    <name evidence="2" type="ORF">C4N21_06165</name>
    <name evidence="3" type="ORF">C7J97_06990</name>
    <name evidence="4" type="ORF">DW855_09520</name>
</gene>
<accession>A0A329UQL6</accession>
<dbReference type="EMBL" id="PXUP01000008">
    <property type="protein sequence ID" value="RCH46667.1"/>
    <property type="molecule type" value="Genomic_DNA"/>
</dbReference>
<protein>
    <submittedName>
        <fullName evidence="2">Chemotaxis protein</fullName>
    </submittedName>
</protein>
<evidence type="ECO:0000256" key="1">
    <source>
        <dbReference type="SAM" id="MobiDB-lite"/>
    </source>
</evidence>
<dbReference type="Proteomes" id="UP000250550">
    <property type="component" value="Unassembled WGS sequence"/>
</dbReference>
<dbReference type="EMBL" id="PRLF01000006">
    <property type="protein sequence ID" value="RAW65709.1"/>
    <property type="molecule type" value="Genomic_DNA"/>
</dbReference>
<evidence type="ECO:0000313" key="7">
    <source>
        <dbReference type="Proteomes" id="UP000260733"/>
    </source>
</evidence>
<sequence length="73" mass="7653">MVSLPASTVVSSAAAAEETASEEAAELATEEAAELAEPPQAVRARAATETAAAAMKLRREIFFIFKHSSIYAI</sequence>
<dbReference type="EMBL" id="QVFB01000014">
    <property type="protein sequence ID" value="RGC17912.1"/>
    <property type="molecule type" value="Genomic_DNA"/>
</dbReference>
<evidence type="ECO:0000313" key="2">
    <source>
        <dbReference type="EMBL" id="RAW65709.1"/>
    </source>
</evidence>
<feature type="region of interest" description="Disordered" evidence="1">
    <location>
        <begin position="14"/>
        <end position="41"/>
    </location>
</feature>
<dbReference type="AlphaFoldDB" id="A0A329UQL6"/>
<evidence type="ECO:0000313" key="4">
    <source>
        <dbReference type="EMBL" id="RGC17912.1"/>
    </source>
</evidence>
<comment type="caution">
    <text evidence="2">The sequence shown here is derived from an EMBL/GenBank/DDBJ whole genome shotgun (WGS) entry which is preliminary data.</text>
</comment>